<comment type="caution">
    <text evidence="1">The sequence shown here is derived from an EMBL/GenBank/DDBJ whole genome shotgun (WGS) entry which is preliminary data.</text>
</comment>
<evidence type="ECO:0000313" key="2">
    <source>
        <dbReference type="Proteomes" id="UP000799755"/>
    </source>
</evidence>
<accession>A0ACB6R9J5</accession>
<name>A0ACB6R9J5_9PLEO</name>
<reference evidence="1" key="1">
    <citation type="journal article" date="2020" name="Stud. Mycol.">
        <title>101 Dothideomycetes genomes: a test case for predicting lifestyles and emergence of pathogens.</title>
        <authorList>
            <person name="Haridas S."/>
            <person name="Albert R."/>
            <person name="Binder M."/>
            <person name="Bloem J."/>
            <person name="Labutti K."/>
            <person name="Salamov A."/>
            <person name="Andreopoulos B."/>
            <person name="Baker S."/>
            <person name="Barry K."/>
            <person name="Bills G."/>
            <person name="Bluhm B."/>
            <person name="Cannon C."/>
            <person name="Castanera R."/>
            <person name="Culley D."/>
            <person name="Daum C."/>
            <person name="Ezra D."/>
            <person name="Gonzalez J."/>
            <person name="Henrissat B."/>
            <person name="Kuo A."/>
            <person name="Liang C."/>
            <person name="Lipzen A."/>
            <person name="Lutzoni F."/>
            <person name="Magnuson J."/>
            <person name="Mondo S."/>
            <person name="Nolan M."/>
            <person name="Ohm R."/>
            <person name="Pangilinan J."/>
            <person name="Park H.-J."/>
            <person name="Ramirez L."/>
            <person name="Alfaro M."/>
            <person name="Sun H."/>
            <person name="Tritt A."/>
            <person name="Yoshinaga Y."/>
            <person name="Zwiers L.-H."/>
            <person name="Turgeon B."/>
            <person name="Goodwin S."/>
            <person name="Spatafora J."/>
            <person name="Crous P."/>
            <person name="Grigoriev I."/>
        </authorList>
    </citation>
    <scope>NUCLEOTIDE SEQUENCE</scope>
    <source>
        <strain evidence="1">ATCC 200398</strain>
    </source>
</reference>
<keyword evidence="2" id="KW-1185">Reference proteome</keyword>
<dbReference type="Proteomes" id="UP000799755">
    <property type="component" value="Unassembled WGS sequence"/>
</dbReference>
<proteinExistence type="predicted"/>
<sequence length="231" mass="25808">MNSHLLPRVDSKKTYLLRSRAAKLAELKGVISCYLNLLPQKFIRSMAGHLLQMGCFKIPRAAVMPPDKLLSLIWPELNVWKGRFSPHASQINDLAAGGLTSLLLYLRERFPSHPVWSHLDINASLNAEAALTAAPPSLADVDSSRYTSAQASLAPTPSARSPSPSPLPAALELAPELEPALKHRMCRAVRTVEDLWREWTWYSLRLKVIKEIRRIAQAQRTSEEAAMWQVS</sequence>
<dbReference type="EMBL" id="MU003497">
    <property type="protein sequence ID" value="KAF2474997.1"/>
    <property type="molecule type" value="Genomic_DNA"/>
</dbReference>
<organism evidence="1 2">
    <name type="scientific">Lindgomyces ingoldianus</name>
    <dbReference type="NCBI Taxonomy" id="673940"/>
    <lineage>
        <taxon>Eukaryota</taxon>
        <taxon>Fungi</taxon>
        <taxon>Dikarya</taxon>
        <taxon>Ascomycota</taxon>
        <taxon>Pezizomycotina</taxon>
        <taxon>Dothideomycetes</taxon>
        <taxon>Pleosporomycetidae</taxon>
        <taxon>Pleosporales</taxon>
        <taxon>Lindgomycetaceae</taxon>
        <taxon>Lindgomyces</taxon>
    </lineage>
</organism>
<evidence type="ECO:0000313" key="1">
    <source>
        <dbReference type="EMBL" id="KAF2474997.1"/>
    </source>
</evidence>
<protein>
    <submittedName>
        <fullName evidence="1">Uncharacterized protein</fullName>
    </submittedName>
</protein>
<gene>
    <name evidence="1" type="ORF">BDR25DRAFT_323067</name>
</gene>